<dbReference type="InterPro" id="IPR013655">
    <property type="entry name" value="PAS_fold_3"/>
</dbReference>
<dbReference type="CDD" id="cd00082">
    <property type="entry name" value="HisKA"/>
    <property type="match status" value="1"/>
</dbReference>
<dbReference type="SUPFAM" id="SSF55874">
    <property type="entry name" value="ATPase domain of HSP90 chaperone/DNA topoisomerase II/histidine kinase"/>
    <property type="match status" value="1"/>
</dbReference>
<keyword evidence="4" id="KW-0808">Transferase</keyword>
<dbReference type="InterPro" id="IPR036890">
    <property type="entry name" value="HATPase_C_sf"/>
</dbReference>
<dbReference type="PANTHER" id="PTHR43304">
    <property type="entry name" value="PHYTOCHROME-LIKE PROTEIN CPH1"/>
    <property type="match status" value="1"/>
</dbReference>
<dbReference type="CDD" id="cd00130">
    <property type="entry name" value="PAS"/>
    <property type="match status" value="1"/>
</dbReference>
<dbReference type="Gene3D" id="3.30.565.10">
    <property type="entry name" value="Histidine kinase-like ATPase, C-terminal domain"/>
    <property type="match status" value="1"/>
</dbReference>
<dbReference type="RefSeq" id="WP_308947922.1">
    <property type="nucleotide sequence ID" value="NZ_JARXHW010000001.1"/>
</dbReference>
<evidence type="ECO:0000256" key="4">
    <source>
        <dbReference type="ARBA" id="ARBA00022679"/>
    </source>
</evidence>
<dbReference type="InterPro" id="IPR005467">
    <property type="entry name" value="His_kinase_dom"/>
</dbReference>
<keyword evidence="3" id="KW-0597">Phosphoprotein</keyword>
<dbReference type="InterPro" id="IPR003661">
    <property type="entry name" value="HisK_dim/P_dom"/>
</dbReference>
<dbReference type="Pfam" id="PF08447">
    <property type="entry name" value="PAS_3"/>
    <property type="match status" value="1"/>
</dbReference>
<dbReference type="SMART" id="SM00086">
    <property type="entry name" value="PAC"/>
    <property type="match status" value="2"/>
</dbReference>
<dbReference type="CDD" id="cd00075">
    <property type="entry name" value="HATPase"/>
    <property type="match status" value="1"/>
</dbReference>
<dbReference type="InterPro" id="IPR003594">
    <property type="entry name" value="HATPase_dom"/>
</dbReference>
<evidence type="ECO:0000313" key="11">
    <source>
        <dbReference type="Proteomes" id="UP001225316"/>
    </source>
</evidence>
<dbReference type="Gene3D" id="1.10.287.130">
    <property type="match status" value="1"/>
</dbReference>
<dbReference type="GO" id="GO:0016301">
    <property type="term" value="F:kinase activity"/>
    <property type="evidence" value="ECO:0007669"/>
    <property type="project" value="UniProtKB-KW"/>
</dbReference>
<evidence type="ECO:0000256" key="3">
    <source>
        <dbReference type="ARBA" id="ARBA00022553"/>
    </source>
</evidence>
<keyword evidence="11" id="KW-1185">Reference proteome</keyword>
<feature type="domain" description="PAS" evidence="8">
    <location>
        <begin position="48"/>
        <end position="118"/>
    </location>
</feature>
<feature type="domain" description="Histidine kinase" evidence="7">
    <location>
        <begin position="321"/>
        <end position="539"/>
    </location>
</feature>
<dbReference type="Proteomes" id="UP001225316">
    <property type="component" value="Unassembled WGS sequence"/>
</dbReference>
<dbReference type="InterPro" id="IPR000700">
    <property type="entry name" value="PAS-assoc_C"/>
</dbReference>
<evidence type="ECO:0000256" key="1">
    <source>
        <dbReference type="ARBA" id="ARBA00000085"/>
    </source>
</evidence>
<dbReference type="PROSITE" id="PS50113">
    <property type="entry name" value="PAC"/>
    <property type="match status" value="1"/>
</dbReference>
<keyword evidence="5 10" id="KW-0418">Kinase</keyword>
<dbReference type="InterPro" id="IPR052162">
    <property type="entry name" value="Sensor_kinase/Photoreceptor"/>
</dbReference>
<accession>A0ABU1ASK3</accession>
<evidence type="ECO:0000259" key="7">
    <source>
        <dbReference type="PROSITE" id="PS50109"/>
    </source>
</evidence>
<comment type="catalytic activity">
    <reaction evidence="1">
        <text>ATP + protein L-histidine = ADP + protein N-phospho-L-histidine.</text>
        <dbReference type="EC" id="2.7.13.3"/>
    </reaction>
</comment>
<proteinExistence type="predicted"/>
<dbReference type="SUPFAM" id="SSF47384">
    <property type="entry name" value="Homodimeric domain of signal transducing histidine kinase"/>
    <property type="match status" value="1"/>
</dbReference>
<dbReference type="PROSITE" id="PS50112">
    <property type="entry name" value="PAS"/>
    <property type="match status" value="1"/>
</dbReference>
<feature type="domain" description="PAC" evidence="9">
    <location>
        <begin position="121"/>
        <end position="173"/>
    </location>
</feature>
<evidence type="ECO:0000259" key="9">
    <source>
        <dbReference type="PROSITE" id="PS50113"/>
    </source>
</evidence>
<dbReference type="PRINTS" id="PR00344">
    <property type="entry name" value="BCTRLSENSOR"/>
</dbReference>
<dbReference type="InterPro" id="IPR004358">
    <property type="entry name" value="Sig_transdc_His_kin-like_C"/>
</dbReference>
<dbReference type="EC" id="2.7.13.3" evidence="2"/>
<name>A0ABU1ASK3_9BACT</name>
<dbReference type="EMBL" id="JARXHW010000001">
    <property type="protein sequence ID" value="MDQ8205957.1"/>
    <property type="molecule type" value="Genomic_DNA"/>
</dbReference>
<dbReference type="InterPro" id="IPR000014">
    <property type="entry name" value="PAS"/>
</dbReference>
<dbReference type="Pfam" id="PF00512">
    <property type="entry name" value="HisKA"/>
    <property type="match status" value="1"/>
</dbReference>
<reference evidence="10 11" key="1">
    <citation type="submission" date="2023-04" db="EMBL/GenBank/DDBJ databases">
        <title>A novel bacteria isolated from coastal sediment.</title>
        <authorList>
            <person name="Liu X.-J."/>
            <person name="Du Z.-J."/>
        </authorList>
    </citation>
    <scope>NUCLEOTIDE SEQUENCE [LARGE SCALE GENOMIC DNA]</scope>
    <source>
        <strain evidence="10 11">SDUM461003</strain>
    </source>
</reference>
<dbReference type="SUPFAM" id="SSF55785">
    <property type="entry name" value="PYP-like sensor domain (PAS domain)"/>
    <property type="match status" value="2"/>
</dbReference>
<protein>
    <recommendedName>
        <fullName evidence="2">histidine kinase</fullName>
        <ecNumber evidence="2">2.7.13.3</ecNumber>
    </recommendedName>
</protein>
<dbReference type="PANTHER" id="PTHR43304:SF1">
    <property type="entry name" value="PAC DOMAIN-CONTAINING PROTEIN"/>
    <property type="match status" value="1"/>
</dbReference>
<sequence>MNYQHPTKETEALRKDLQQLQRAHSALKDSFNESVQRCEQLEVAYNQSQQKYQLLATNSLEVIWTLDLEHQFTYISPSIYKLRGLSPEEAMAETLEATVTAESYQLLRSTLLQCQQETGPLRIEVEQYHKNGQLIWVELYLKTLQNKRGELIGFVGNSRNITRRKQSQQATQQLAERFESLVAKAPIGIYVLGLNASQEIEFKYVSDRWCEIHQITREEVMSDISCINKRINQDDQESFISMNKEAIRHKKRFVWEGRMRSGDEERWFRIESVPIALENGEYQWYGAAKDITPRKQSENALRENEVRLRELNAQKDKFFSIIAHDLMGPFNGILGFSELLVAKINENDYEGIDEYAAMIEQSSKQSVELLRNLLEWSRAQTGRLEFKPVPLDLNNLITENTRLFDVIAAQKSITIVQDLPAPLQAFADPQMIRTVLRNLVSNAIKFSHPRGQITVNAHQDAAEIVISVRDNGVGISSNRLQKLFRIDENDSTLGTKQETGTGLGLILCKEFIEQHQGRIWIESQKGSGSTFYFSLPIKHPASTQGDSTR</sequence>
<dbReference type="InterPro" id="IPR001610">
    <property type="entry name" value="PAC"/>
</dbReference>
<dbReference type="PROSITE" id="PS50109">
    <property type="entry name" value="HIS_KIN"/>
    <property type="match status" value="1"/>
</dbReference>
<feature type="coiled-coil region" evidence="6">
    <location>
        <begin position="10"/>
        <end position="58"/>
    </location>
</feature>
<gene>
    <name evidence="10" type="ORF">QEH52_00420</name>
</gene>
<organism evidence="10 11">
    <name type="scientific">Thalassobacterium maritimum</name>
    <dbReference type="NCBI Taxonomy" id="3041265"/>
    <lineage>
        <taxon>Bacteria</taxon>
        <taxon>Pseudomonadati</taxon>
        <taxon>Verrucomicrobiota</taxon>
        <taxon>Opitutia</taxon>
        <taxon>Puniceicoccales</taxon>
        <taxon>Coraliomargaritaceae</taxon>
        <taxon>Thalassobacterium</taxon>
    </lineage>
</organism>
<dbReference type="Pfam" id="PF02518">
    <property type="entry name" value="HATPase_c"/>
    <property type="match status" value="1"/>
</dbReference>
<keyword evidence="6" id="KW-0175">Coiled coil</keyword>
<evidence type="ECO:0000259" key="8">
    <source>
        <dbReference type="PROSITE" id="PS50112"/>
    </source>
</evidence>
<comment type="caution">
    <text evidence="10">The sequence shown here is derived from an EMBL/GenBank/DDBJ whole genome shotgun (WGS) entry which is preliminary data.</text>
</comment>
<evidence type="ECO:0000313" key="10">
    <source>
        <dbReference type="EMBL" id="MDQ8205957.1"/>
    </source>
</evidence>
<dbReference type="NCBIfam" id="TIGR00229">
    <property type="entry name" value="sensory_box"/>
    <property type="match status" value="2"/>
</dbReference>
<evidence type="ECO:0000256" key="5">
    <source>
        <dbReference type="ARBA" id="ARBA00022777"/>
    </source>
</evidence>
<evidence type="ECO:0000256" key="6">
    <source>
        <dbReference type="SAM" id="Coils"/>
    </source>
</evidence>
<dbReference type="SMART" id="SM00387">
    <property type="entry name" value="HATPase_c"/>
    <property type="match status" value="1"/>
</dbReference>
<evidence type="ECO:0000256" key="2">
    <source>
        <dbReference type="ARBA" id="ARBA00012438"/>
    </source>
</evidence>
<dbReference type="Pfam" id="PF13188">
    <property type="entry name" value="PAS_8"/>
    <property type="match status" value="1"/>
</dbReference>
<dbReference type="SMART" id="SM00091">
    <property type="entry name" value="PAS"/>
    <property type="match status" value="2"/>
</dbReference>
<dbReference type="InterPro" id="IPR035965">
    <property type="entry name" value="PAS-like_dom_sf"/>
</dbReference>
<dbReference type="InterPro" id="IPR036097">
    <property type="entry name" value="HisK_dim/P_sf"/>
</dbReference>
<dbReference type="SMART" id="SM00388">
    <property type="entry name" value="HisKA"/>
    <property type="match status" value="1"/>
</dbReference>
<dbReference type="Gene3D" id="3.30.450.20">
    <property type="entry name" value="PAS domain"/>
    <property type="match status" value="2"/>
</dbReference>